<gene>
    <name evidence="2" type="ORF">EIP91_000374</name>
</gene>
<proteinExistence type="predicted"/>
<protein>
    <submittedName>
        <fullName evidence="2">Uncharacterized protein</fullName>
    </submittedName>
</protein>
<feature type="non-terminal residue" evidence="2">
    <location>
        <position position="1"/>
    </location>
</feature>
<comment type="caution">
    <text evidence="2">The sequence shown here is derived from an EMBL/GenBank/DDBJ whole genome shotgun (WGS) entry which is preliminary data.</text>
</comment>
<sequence length="142" mass="15170">ASQVALGHHRGLHEDKKNSFLFSDTATNIFYDTFKTFPPGSEMILETEPRSALSTNTSEPNPNGPQYPSGVLAALSWPCTVSLFPSTFRPSAPIRDSPPTPAITASPAVVCLVNSCIHMFSAKIDVVGGTFVGYGTGIGLWR</sequence>
<reference evidence="2 3" key="1">
    <citation type="submission" date="2018-11" db="EMBL/GenBank/DDBJ databases">
        <title>Genome assembly of Steccherinum ochraceum LE-BIN_3174, the white-rot fungus of the Steccherinaceae family (The Residual Polyporoid clade, Polyporales, Basidiomycota).</title>
        <authorList>
            <person name="Fedorova T.V."/>
            <person name="Glazunova O.A."/>
            <person name="Landesman E.O."/>
            <person name="Moiseenko K.V."/>
            <person name="Psurtseva N.V."/>
            <person name="Savinova O.S."/>
            <person name="Shakhova N.V."/>
            <person name="Tyazhelova T.V."/>
            <person name="Vasina D.V."/>
        </authorList>
    </citation>
    <scope>NUCLEOTIDE SEQUENCE [LARGE SCALE GENOMIC DNA]</scope>
    <source>
        <strain evidence="2 3">LE-BIN_3174</strain>
    </source>
</reference>
<feature type="region of interest" description="Disordered" evidence="1">
    <location>
        <begin position="47"/>
        <end position="67"/>
    </location>
</feature>
<dbReference type="Proteomes" id="UP000292702">
    <property type="component" value="Unassembled WGS sequence"/>
</dbReference>
<dbReference type="EMBL" id="RWJN01000106">
    <property type="protein sequence ID" value="TCD67198.1"/>
    <property type="molecule type" value="Genomic_DNA"/>
</dbReference>
<feature type="compositionally biased region" description="Polar residues" evidence="1">
    <location>
        <begin position="52"/>
        <end position="66"/>
    </location>
</feature>
<name>A0A4R0RTN8_9APHY</name>
<evidence type="ECO:0000313" key="2">
    <source>
        <dbReference type="EMBL" id="TCD67198.1"/>
    </source>
</evidence>
<evidence type="ECO:0000313" key="3">
    <source>
        <dbReference type="Proteomes" id="UP000292702"/>
    </source>
</evidence>
<dbReference type="AlphaFoldDB" id="A0A4R0RTN8"/>
<accession>A0A4R0RTN8</accession>
<organism evidence="2 3">
    <name type="scientific">Steccherinum ochraceum</name>
    <dbReference type="NCBI Taxonomy" id="92696"/>
    <lineage>
        <taxon>Eukaryota</taxon>
        <taxon>Fungi</taxon>
        <taxon>Dikarya</taxon>
        <taxon>Basidiomycota</taxon>
        <taxon>Agaricomycotina</taxon>
        <taxon>Agaricomycetes</taxon>
        <taxon>Polyporales</taxon>
        <taxon>Steccherinaceae</taxon>
        <taxon>Steccherinum</taxon>
    </lineage>
</organism>
<keyword evidence="3" id="KW-1185">Reference proteome</keyword>
<evidence type="ECO:0000256" key="1">
    <source>
        <dbReference type="SAM" id="MobiDB-lite"/>
    </source>
</evidence>